<evidence type="ECO:0000313" key="8">
    <source>
        <dbReference type="Proteomes" id="UP000242188"/>
    </source>
</evidence>
<dbReference type="OrthoDB" id="6143528at2759"/>
<accession>A0A210R1F9</accession>
<comment type="caution">
    <text evidence="7">The sequence shown here is derived from an EMBL/GenBank/DDBJ whole genome shotgun (WGS) entry which is preliminary data.</text>
</comment>
<dbReference type="Proteomes" id="UP000242188">
    <property type="component" value="Unassembled WGS sequence"/>
</dbReference>
<dbReference type="PANTHER" id="PTHR11471">
    <property type="entry name" value="TUMOR NECROSIS FACTOR FAMILY MEMBER"/>
    <property type="match status" value="1"/>
</dbReference>
<gene>
    <name evidence="7" type="ORF">KP79_PYT20825</name>
</gene>
<dbReference type="Pfam" id="PF00229">
    <property type="entry name" value="TNF"/>
    <property type="match status" value="1"/>
</dbReference>
<dbReference type="GO" id="GO:0016020">
    <property type="term" value="C:membrane"/>
    <property type="evidence" value="ECO:0007669"/>
    <property type="project" value="UniProtKB-SubCell"/>
</dbReference>
<evidence type="ECO:0000259" key="6">
    <source>
        <dbReference type="Pfam" id="PF00229"/>
    </source>
</evidence>
<protein>
    <recommendedName>
        <fullName evidence="6">THD domain-containing protein</fullName>
    </recommendedName>
</protein>
<dbReference type="InterPro" id="IPR006052">
    <property type="entry name" value="TNF_dom"/>
</dbReference>
<dbReference type="PANTHER" id="PTHR11471:SF13">
    <property type="entry name" value="TNF FAMILY PROFILE DOMAIN-CONTAINING PROTEIN"/>
    <property type="match status" value="1"/>
</dbReference>
<dbReference type="AlphaFoldDB" id="A0A210R1F9"/>
<dbReference type="InterPro" id="IPR008983">
    <property type="entry name" value="Tumour_necrosis_fac-like_dom"/>
</dbReference>
<evidence type="ECO:0000313" key="7">
    <source>
        <dbReference type="EMBL" id="OWF54839.1"/>
    </source>
</evidence>
<dbReference type="GO" id="GO:0005164">
    <property type="term" value="F:tumor necrosis factor receptor binding"/>
    <property type="evidence" value="ECO:0007669"/>
    <property type="project" value="InterPro"/>
</dbReference>
<feature type="domain" description="THD" evidence="6">
    <location>
        <begin position="163"/>
        <end position="301"/>
    </location>
</feature>
<dbReference type="GO" id="GO:0006955">
    <property type="term" value="P:immune response"/>
    <property type="evidence" value="ECO:0007669"/>
    <property type="project" value="InterPro"/>
</dbReference>
<evidence type="ECO:0000256" key="1">
    <source>
        <dbReference type="ARBA" id="ARBA00004370"/>
    </source>
</evidence>
<dbReference type="Gene3D" id="2.60.120.40">
    <property type="match status" value="1"/>
</dbReference>
<organism evidence="7 8">
    <name type="scientific">Mizuhopecten yessoensis</name>
    <name type="common">Japanese scallop</name>
    <name type="synonym">Patinopecten yessoensis</name>
    <dbReference type="NCBI Taxonomy" id="6573"/>
    <lineage>
        <taxon>Eukaryota</taxon>
        <taxon>Metazoa</taxon>
        <taxon>Spiralia</taxon>
        <taxon>Lophotrochozoa</taxon>
        <taxon>Mollusca</taxon>
        <taxon>Bivalvia</taxon>
        <taxon>Autobranchia</taxon>
        <taxon>Pteriomorphia</taxon>
        <taxon>Pectinida</taxon>
        <taxon>Pectinoidea</taxon>
        <taxon>Pectinidae</taxon>
        <taxon>Mizuhopecten</taxon>
    </lineage>
</organism>
<evidence type="ECO:0000256" key="2">
    <source>
        <dbReference type="ARBA" id="ARBA00008670"/>
    </source>
</evidence>
<evidence type="ECO:0000256" key="3">
    <source>
        <dbReference type="ARBA" id="ARBA00022514"/>
    </source>
</evidence>
<reference evidence="7 8" key="1">
    <citation type="journal article" date="2017" name="Nat. Ecol. Evol.">
        <title>Scallop genome provides insights into evolution of bilaterian karyotype and development.</title>
        <authorList>
            <person name="Wang S."/>
            <person name="Zhang J."/>
            <person name="Jiao W."/>
            <person name="Li J."/>
            <person name="Xun X."/>
            <person name="Sun Y."/>
            <person name="Guo X."/>
            <person name="Huan P."/>
            <person name="Dong B."/>
            <person name="Zhang L."/>
            <person name="Hu X."/>
            <person name="Sun X."/>
            <person name="Wang J."/>
            <person name="Zhao C."/>
            <person name="Wang Y."/>
            <person name="Wang D."/>
            <person name="Huang X."/>
            <person name="Wang R."/>
            <person name="Lv J."/>
            <person name="Li Y."/>
            <person name="Zhang Z."/>
            <person name="Liu B."/>
            <person name="Lu W."/>
            <person name="Hui Y."/>
            <person name="Liang J."/>
            <person name="Zhou Z."/>
            <person name="Hou R."/>
            <person name="Li X."/>
            <person name="Liu Y."/>
            <person name="Li H."/>
            <person name="Ning X."/>
            <person name="Lin Y."/>
            <person name="Zhao L."/>
            <person name="Xing Q."/>
            <person name="Dou J."/>
            <person name="Li Y."/>
            <person name="Mao J."/>
            <person name="Guo H."/>
            <person name="Dou H."/>
            <person name="Li T."/>
            <person name="Mu C."/>
            <person name="Jiang W."/>
            <person name="Fu Q."/>
            <person name="Fu X."/>
            <person name="Miao Y."/>
            <person name="Liu J."/>
            <person name="Yu Q."/>
            <person name="Li R."/>
            <person name="Liao H."/>
            <person name="Li X."/>
            <person name="Kong Y."/>
            <person name="Jiang Z."/>
            <person name="Chourrout D."/>
            <person name="Li R."/>
            <person name="Bao Z."/>
        </authorList>
    </citation>
    <scope>NUCLEOTIDE SEQUENCE [LARGE SCALE GENOMIC DNA]</scope>
    <source>
        <strain evidence="7 8">PY_sf001</strain>
    </source>
</reference>
<proteinExistence type="inferred from homology"/>
<sequence length="302" mass="34417">METDETRHTQTVIAYKRMKNILKTSFVANIVLTLIVMCVFIARRSGLLWTDVILPSNTTSTDAQVNNRVSLGSRAICITCGLSVKDLRTTLYDYITTTASSTNLCCLENDPDKQDIILELAATGHTQYIYEGPSTRKLTWWTERNYAAHLYADHLPNNNKLIWTTTRHSTSFVRNLTLSTDDWKKLTVPDVAGAGKYLVYSMFTFDFRDEATINYSQTIRHVIMKNNNSLQSENGEKIFQSTLGSEYMSVRQTTYLSGVVSLNKSDTVYVKAFSMSLREYTTEKYIDASSPYNNFFGMFKLE</sequence>
<name>A0A210R1F9_MIZYE</name>
<keyword evidence="4 5" id="KW-0472">Membrane</keyword>
<dbReference type="GO" id="GO:0005125">
    <property type="term" value="F:cytokine activity"/>
    <property type="evidence" value="ECO:0007669"/>
    <property type="project" value="UniProtKB-KW"/>
</dbReference>
<keyword evidence="8" id="KW-1185">Reference proteome</keyword>
<dbReference type="GO" id="GO:0005615">
    <property type="term" value="C:extracellular space"/>
    <property type="evidence" value="ECO:0007669"/>
    <property type="project" value="UniProtKB-KW"/>
</dbReference>
<keyword evidence="5" id="KW-0812">Transmembrane</keyword>
<comment type="subcellular location">
    <subcellularLocation>
        <location evidence="1">Membrane</location>
    </subcellularLocation>
</comment>
<evidence type="ECO:0000256" key="4">
    <source>
        <dbReference type="ARBA" id="ARBA00023136"/>
    </source>
</evidence>
<comment type="similarity">
    <text evidence="2">Belongs to the tumor necrosis factor family.</text>
</comment>
<evidence type="ECO:0000256" key="5">
    <source>
        <dbReference type="SAM" id="Phobius"/>
    </source>
</evidence>
<keyword evidence="5" id="KW-1133">Transmembrane helix</keyword>
<feature type="transmembrane region" description="Helical" evidence="5">
    <location>
        <begin position="21"/>
        <end position="42"/>
    </location>
</feature>
<keyword evidence="3" id="KW-0202">Cytokine</keyword>
<dbReference type="SUPFAM" id="SSF49842">
    <property type="entry name" value="TNF-like"/>
    <property type="match status" value="1"/>
</dbReference>
<dbReference type="EMBL" id="NEDP02000871">
    <property type="protein sequence ID" value="OWF54839.1"/>
    <property type="molecule type" value="Genomic_DNA"/>
</dbReference>